<gene>
    <name evidence="2" type="ORF">L596_001132</name>
</gene>
<protein>
    <submittedName>
        <fullName evidence="2">Uncharacterized protein</fullName>
    </submittedName>
</protein>
<reference evidence="2 3" key="2">
    <citation type="journal article" date="2019" name="G3 (Bethesda)">
        <title>Hybrid Assembly of the Genome of the Entomopathogenic Nematode Steinernema carpocapsae Identifies the X-Chromosome.</title>
        <authorList>
            <person name="Serra L."/>
            <person name="Macchietto M."/>
            <person name="Macias-Munoz A."/>
            <person name="McGill C.J."/>
            <person name="Rodriguez I.M."/>
            <person name="Rodriguez B."/>
            <person name="Murad R."/>
            <person name="Mortazavi A."/>
        </authorList>
    </citation>
    <scope>NUCLEOTIDE SEQUENCE [LARGE SCALE GENOMIC DNA]</scope>
    <source>
        <strain evidence="2 3">ALL</strain>
    </source>
</reference>
<keyword evidence="3" id="KW-1185">Reference proteome</keyword>
<feature type="region of interest" description="Disordered" evidence="1">
    <location>
        <begin position="370"/>
        <end position="403"/>
    </location>
</feature>
<dbReference type="AlphaFoldDB" id="A0A4U8UKD7"/>
<name>A0A4U8UKD7_STECR</name>
<dbReference type="Proteomes" id="UP000298663">
    <property type="component" value="Unassembled WGS sequence"/>
</dbReference>
<dbReference type="EMBL" id="AZBU02000001">
    <property type="protein sequence ID" value="TMS33384.1"/>
    <property type="molecule type" value="Genomic_DNA"/>
</dbReference>
<comment type="caution">
    <text evidence="2">The sequence shown here is derived from an EMBL/GenBank/DDBJ whole genome shotgun (WGS) entry which is preliminary data.</text>
</comment>
<accession>A0A4U8UKD7</accession>
<evidence type="ECO:0000313" key="3">
    <source>
        <dbReference type="Proteomes" id="UP000298663"/>
    </source>
</evidence>
<reference evidence="2 3" key="1">
    <citation type="journal article" date="2015" name="Genome Biol.">
        <title>Comparative genomics of Steinernema reveals deeply conserved gene regulatory networks.</title>
        <authorList>
            <person name="Dillman A.R."/>
            <person name="Macchietto M."/>
            <person name="Porter C.F."/>
            <person name="Rogers A."/>
            <person name="Williams B."/>
            <person name="Antoshechkin I."/>
            <person name="Lee M.M."/>
            <person name="Goodwin Z."/>
            <person name="Lu X."/>
            <person name="Lewis E.E."/>
            <person name="Goodrich-Blair H."/>
            <person name="Stock S.P."/>
            <person name="Adams B.J."/>
            <person name="Sternberg P.W."/>
            <person name="Mortazavi A."/>
        </authorList>
    </citation>
    <scope>NUCLEOTIDE SEQUENCE [LARGE SCALE GENOMIC DNA]</scope>
    <source>
        <strain evidence="2 3">ALL</strain>
    </source>
</reference>
<sequence length="639" mass="71256">MPETSDILQSYLKQQVQQIRQNFPDLVNLLSSFCAPPDDLRVAIRMFMNCLASIYDEEIISQQFEYVSKMHNNAQIWMANVVNQYPQFYRWDLTGINVAEELPPHLAHVWKEILKKIEEKLPEITDSAALNLWKHIREAHLRGESRPYLTCRLGYLSRINARPQLKAKEYSGDFWPLLFDLCGQFENFYSRELVERTVPQELNIYWEAIIATLKVKFPKVWKFMRKVYLTSECPEKYRGRLPFLDPHKGQTISSVPLKPKIRDMGAALMQEMIPYSDLMEKMLANVNRVEDLSHDMRALWEQMLADLQEKLPNVVASSLIFFPLWKQTISNGSLRDLPESRCARSSVSTGPEASKIGPLQASVPLPKATSVCTPHDQPHPLINSHVSETPLDGSNISSKSVAPDIDPLQTSLSHTPQATSSRASYEQVAMQAQPFLFQPQLSPSVFPGSSVSLGSVVPESGSLQSSLVHLQTATSLQNSYDPVAMQNPLTEFGFAGSSVFTGSVSSEMASMQSFLPYLPLVSSMYPSYNPVAMQTFPTLPKQPASVFPGSSVGAVAPEINPVWSSLPRLSNAASLYPSYNSVAMQPFSMLPQQPEPVFAGSGLAATEITRPQSSLHAPVGPAFMPMNPTGFRFNPYSSS</sequence>
<evidence type="ECO:0000313" key="2">
    <source>
        <dbReference type="EMBL" id="TMS33384.1"/>
    </source>
</evidence>
<evidence type="ECO:0000256" key="1">
    <source>
        <dbReference type="SAM" id="MobiDB-lite"/>
    </source>
</evidence>
<proteinExistence type="predicted"/>
<organism evidence="2 3">
    <name type="scientific">Steinernema carpocapsae</name>
    <name type="common">Entomopathogenic nematode</name>
    <dbReference type="NCBI Taxonomy" id="34508"/>
    <lineage>
        <taxon>Eukaryota</taxon>
        <taxon>Metazoa</taxon>
        <taxon>Ecdysozoa</taxon>
        <taxon>Nematoda</taxon>
        <taxon>Chromadorea</taxon>
        <taxon>Rhabditida</taxon>
        <taxon>Tylenchina</taxon>
        <taxon>Panagrolaimomorpha</taxon>
        <taxon>Strongyloidoidea</taxon>
        <taxon>Steinernematidae</taxon>
        <taxon>Steinernema</taxon>
    </lineage>
</organism>
<feature type="compositionally biased region" description="Polar residues" evidence="1">
    <location>
        <begin position="384"/>
        <end position="400"/>
    </location>
</feature>